<reference evidence="3" key="1">
    <citation type="journal article" date="2019" name="Int. J. Syst. Evol. Microbiol.">
        <title>The Global Catalogue of Microorganisms (GCM) 10K type strain sequencing project: providing services to taxonomists for standard genome sequencing and annotation.</title>
        <authorList>
            <consortium name="The Broad Institute Genomics Platform"/>
            <consortium name="The Broad Institute Genome Sequencing Center for Infectious Disease"/>
            <person name="Wu L."/>
            <person name="Ma J."/>
        </authorList>
    </citation>
    <scope>NUCLEOTIDE SEQUENCE [LARGE SCALE GENOMIC DNA]</scope>
    <source>
        <strain evidence="3">JCM 14560</strain>
    </source>
</reference>
<evidence type="ECO:0000313" key="2">
    <source>
        <dbReference type="EMBL" id="GAA2142505.1"/>
    </source>
</evidence>
<dbReference type="PANTHER" id="PTHR40114">
    <property type="entry name" value="SLR0698 PROTEIN"/>
    <property type="match status" value="1"/>
</dbReference>
<dbReference type="PANTHER" id="PTHR40114:SF1">
    <property type="entry name" value="SLR0698 PROTEIN"/>
    <property type="match status" value="1"/>
</dbReference>
<dbReference type="InterPro" id="IPR033469">
    <property type="entry name" value="CYTH-like_dom_sf"/>
</dbReference>
<evidence type="ECO:0000313" key="3">
    <source>
        <dbReference type="Proteomes" id="UP001422759"/>
    </source>
</evidence>
<name>A0ABP5L8W1_9ACTN</name>
<dbReference type="RefSeq" id="WP_344464540.1">
    <property type="nucleotide sequence ID" value="NZ_BAAANT010000013.1"/>
</dbReference>
<dbReference type="SUPFAM" id="SSF55154">
    <property type="entry name" value="CYTH-like phosphatases"/>
    <property type="match status" value="1"/>
</dbReference>
<accession>A0ABP5L8W1</accession>
<dbReference type="InterPro" id="IPR023577">
    <property type="entry name" value="CYTH_domain"/>
</dbReference>
<proteinExistence type="predicted"/>
<feature type="domain" description="CYTH" evidence="1">
    <location>
        <begin position="2"/>
        <end position="150"/>
    </location>
</feature>
<evidence type="ECO:0000259" key="1">
    <source>
        <dbReference type="PROSITE" id="PS51707"/>
    </source>
</evidence>
<comment type="caution">
    <text evidence="2">The sequence shown here is derived from an EMBL/GenBank/DDBJ whole genome shotgun (WGS) entry which is preliminary data.</text>
</comment>
<dbReference type="PIRSF" id="PIRSF016487">
    <property type="entry name" value="CYTH_UCP016487"/>
    <property type="match status" value="1"/>
</dbReference>
<dbReference type="EMBL" id="BAAANT010000013">
    <property type="protein sequence ID" value="GAA2142505.1"/>
    <property type="molecule type" value="Genomic_DNA"/>
</dbReference>
<sequence>MGVERERKFLVPGDEWRAEVVSVHRIRQGFLSTDLRRVVRVRVVDDNAGYLTVKGARHGISRAEYEYPVPVADAVEMLERLCLPGRIDKLRHVCGSEHYELIVDEFGGDHQGLVLAEVEYHGESTEAALPGWLGTEVTGDDRYSNAALAARPGTDEGSTP</sequence>
<dbReference type="PROSITE" id="PS51707">
    <property type="entry name" value="CYTH"/>
    <property type="match status" value="1"/>
</dbReference>
<dbReference type="Proteomes" id="UP001422759">
    <property type="component" value="Unassembled WGS sequence"/>
</dbReference>
<dbReference type="InterPro" id="IPR012042">
    <property type="entry name" value="NeuTTM/CthTTM-like"/>
</dbReference>
<dbReference type="Gene3D" id="2.40.320.10">
    <property type="entry name" value="Hypothetical Protein Pfu-838710-001"/>
    <property type="match status" value="1"/>
</dbReference>
<protein>
    <submittedName>
        <fullName evidence="2">CYTH domain-containing protein</fullName>
    </submittedName>
</protein>
<organism evidence="2 3">
    <name type="scientific">Kitasatospora kazusensis</name>
    <dbReference type="NCBI Taxonomy" id="407974"/>
    <lineage>
        <taxon>Bacteria</taxon>
        <taxon>Bacillati</taxon>
        <taxon>Actinomycetota</taxon>
        <taxon>Actinomycetes</taxon>
        <taxon>Kitasatosporales</taxon>
        <taxon>Streptomycetaceae</taxon>
        <taxon>Kitasatospora</taxon>
    </lineage>
</organism>
<dbReference type="SMART" id="SM01118">
    <property type="entry name" value="CYTH"/>
    <property type="match status" value="1"/>
</dbReference>
<dbReference type="CDD" id="cd07891">
    <property type="entry name" value="CYTH-like_CthTTM-like_1"/>
    <property type="match status" value="1"/>
</dbReference>
<gene>
    <name evidence="2" type="ORF">GCM10009760_27690</name>
</gene>
<keyword evidence="3" id="KW-1185">Reference proteome</keyword>
<dbReference type="Pfam" id="PF01928">
    <property type="entry name" value="CYTH"/>
    <property type="match status" value="1"/>
</dbReference>